<accession>A0A6J2YPJ8</accession>
<keyword evidence="2" id="KW-0336">GPI-anchor</keyword>
<dbReference type="GO" id="GO:0032222">
    <property type="term" value="P:regulation of synaptic transmission, cholinergic"/>
    <property type="evidence" value="ECO:0007669"/>
    <property type="project" value="InterPro"/>
</dbReference>
<evidence type="ECO:0000256" key="6">
    <source>
        <dbReference type="ARBA" id="ARBA00023136"/>
    </source>
</evidence>
<evidence type="ECO:0000256" key="5">
    <source>
        <dbReference type="ARBA" id="ARBA00022989"/>
    </source>
</evidence>
<evidence type="ECO:0000256" key="3">
    <source>
        <dbReference type="ARBA" id="ARBA00022692"/>
    </source>
</evidence>
<proteinExistence type="predicted"/>
<evidence type="ECO:0000313" key="10">
    <source>
        <dbReference type="Proteomes" id="UP000504635"/>
    </source>
</evidence>
<dbReference type="KEGG" id="soy:115889374"/>
<organism evidence="10 11">
    <name type="scientific">Sitophilus oryzae</name>
    <name type="common">Rice weevil</name>
    <name type="synonym">Curculio oryzae</name>
    <dbReference type="NCBI Taxonomy" id="7048"/>
    <lineage>
        <taxon>Eukaryota</taxon>
        <taxon>Metazoa</taxon>
        <taxon>Ecdysozoa</taxon>
        <taxon>Arthropoda</taxon>
        <taxon>Hexapoda</taxon>
        <taxon>Insecta</taxon>
        <taxon>Pterygota</taxon>
        <taxon>Neoptera</taxon>
        <taxon>Endopterygota</taxon>
        <taxon>Coleoptera</taxon>
        <taxon>Polyphaga</taxon>
        <taxon>Cucujiformia</taxon>
        <taxon>Curculionidae</taxon>
        <taxon>Dryophthorinae</taxon>
        <taxon>Sitophilus</taxon>
    </lineage>
</organism>
<keyword evidence="3" id="KW-0812">Transmembrane</keyword>
<dbReference type="GO" id="GO:0098552">
    <property type="term" value="C:side of membrane"/>
    <property type="evidence" value="ECO:0007669"/>
    <property type="project" value="UniProtKB-KW"/>
</dbReference>
<keyword evidence="6" id="KW-0472">Membrane</keyword>
<gene>
    <name evidence="11" type="primary">LOC115889374</name>
</gene>
<dbReference type="PANTHER" id="PTHR33562">
    <property type="entry name" value="ATILLA, ISOFORM B-RELATED-RELATED"/>
    <property type="match status" value="1"/>
</dbReference>
<keyword evidence="7" id="KW-0325">Glycoprotein</keyword>
<dbReference type="CDD" id="cd23590">
    <property type="entry name" value="TFP_LU_ECD_Bou"/>
    <property type="match status" value="1"/>
</dbReference>
<reference evidence="11" key="1">
    <citation type="submission" date="2025-08" db="UniProtKB">
        <authorList>
            <consortium name="RefSeq"/>
        </authorList>
    </citation>
    <scope>IDENTIFICATION</scope>
    <source>
        <tissue evidence="11">Gonads</tissue>
    </source>
</reference>
<dbReference type="InterPro" id="IPR031424">
    <property type="entry name" value="QVR-like"/>
</dbReference>
<dbReference type="InterPro" id="IPR050975">
    <property type="entry name" value="Sleep_regulator"/>
</dbReference>
<dbReference type="FunCoup" id="A0A6J2YPJ8">
    <property type="interactions" value="5"/>
</dbReference>
<dbReference type="RefSeq" id="XP_030765214.1">
    <property type="nucleotide sequence ID" value="XM_030909354.1"/>
</dbReference>
<evidence type="ECO:0000256" key="4">
    <source>
        <dbReference type="ARBA" id="ARBA00022729"/>
    </source>
</evidence>
<keyword evidence="5" id="KW-1133">Transmembrane helix</keyword>
<name>A0A6J2YPJ8_SITOR</name>
<dbReference type="GO" id="GO:0030431">
    <property type="term" value="P:sleep"/>
    <property type="evidence" value="ECO:0007669"/>
    <property type="project" value="InterPro"/>
</dbReference>
<comment type="subcellular location">
    <subcellularLocation>
        <location evidence="1">Membrane</location>
        <topology evidence="1">Lipid-anchor</topology>
        <topology evidence="1">GPI-anchor</topology>
    </subcellularLocation>
</comment>
<dbReference type="PANTHER" id="PTHR33562:SF18">
    <property type="entry name" value="BOUDIN-RELATED"/>
    <property type="match status" value="1"/>
</dbReference>
<dbReference type="CTD" id="31644"/>
<feature type="chain" id="PRO_5026797773" evidence="9">
    <location>
        <begin position="23"/>
        <end position="188"/>
    </location>
</feature>
<evidence type="ECO:0000256" key="7">
    <source>
        <dbReference type="ARBA" id="ARBA00023180"/>
    </source>
</evidence>
<dbReference type="InParanoid" id="A0A6J2YPJ8"/>
<protein>
    <submittedName>
        <fullName evidence="11">U-scoloptoxin(05)-Sm1a</fullName>
    </submittedName>
</protein>
<feature type="signal peptide" evidence="9">
    <location>
        <begin position="1"/>
        <end position="22"/>
    </location>
</feature>
<dbReference type="Pfam" id="PF17064">
    <property type="entry name" value="QVR"/>
    <property type="match status" value="1"/>
</dbReference>
<evidence type="ECO:0000256" key="8">
    <source>
        <dbReference type="ARBA" id="ARBA00023288"/>
    </source>
</evidence>
<evidence type="ECO:0000313" key="11">
    <source>
        <dbReference type="RefSeq" id="XP_030765214.1"/>
    </source>
</evidence>
<dbReference type="Proteomes" id="UP000504635">
    <property type="component" value="Unplaced"/>
</dbReference>
<sequence length="188" mass="20926">MIWKTIILIVASLLSLFDTSLALNCFQCNGSNPLRPFQCNEWLSSDIDIKPESCDKVYDAKYCIKHTGRFEGWCIKCYQCSGSENISCTDSVIHTDSIEPQSCDHVYDAQYCIKSTGLGGGIGTKRYCSSVDLGNYCQYVKNPGDILTYRSCVYTCTGDGCNTSSIRSSSLYLISVLTICVLIHKFFL</sequence>
<evidence type="ECO:0000256" key="2">
    <source>
        <dbReference type="ARBA" id="ARBA00022622"/>
    </source>
</evidence>
<dbReference type="OrthoDB" id="8188641at2759"/>
<keyword evidence="4 9" id="KW-0732">Signal</keyword>
<keyword evidence="10" id="KW-1185">Reference proteome</keyword>
<evidence type="ECO:0000256" key="9">
    <source>
        <dbReference type="SAM" id="SignalP"/>
    </source>
</evidence>
<keyword evidence="8" id="KW-0449">Lipoprotein</keyword>
<dbReference type="AlphaFoldDB" id="A0A6J2YPJ8"/>
<dbReference type="GeneID" id="115889374"/>
<evidence type="ECO:0000256" key="1">
    <source>
        <dbReference type="ARBA" id="ARBA00004589"/>
    </source>
</evidence>